<sequence length="365" mass="40476">MSFLKDLLLFYTTDVDVIGIKHLDSHSFSSKMECQSHFSESGEYHGGRTKMKLVHFHRMSSDDQLDKAELSITPSLRQNVLNCLAFLRPRKSERNAEQARRQNLERRTPTPSIIPALSFASMMSQVDASPYAWPTSDSMNPNTTALVIIDMQKDFCSPDGYLVQQGYEIDSVRAVIPRIKQLLTLFRTLGFPIYHTREGHRSDLSTLSARELSRSRNNPSGLGIGDMGPLGRLLIRGEKGHDIIPELYPLDGEQVIDKPGRSAFQHTDFKLMLNIRGITNLIICGVTTDVCVHSTMRDANDNNFDCLLVEDASAASEEHLHTHAVESVKAEGGIFGAVSTTDRILAALGAKESGGLKRLSAGDQF</sequence>
<dbReference type="AlphaFoldDB" id="A0A8T9C3G6"/>
<proteinExistence type="inferred from homology"/>
<dbReference type="PANTHER" id="PTHR43540">
    <property type="entry name" value="PEROXYUREIDOACRYLATE/UREIDOACRYLATE AMIDOHYDROLASE-RELATED"/>
    <property type="match status" value="1"/>
</dbReference>
<evidence type="ECO:0000313" key="5">
    <source>
        <dbReference type="Proteomes" id="UP000469558"/>
    </source>
</evidence>
<dbReference type="EMBL" id="QGMK01000740">
    <property type="protein sequence ID" value="TVY78538.1"/>
    <property type="molecule type" value="Genomic_DNA"/>
</dbReference>
<dbReference type="Pfam" id="PF00857">
    <property type="entry name" value="Isochorismatase"/>
    <property type="match status" value="1"/>
</dbReference>
<dbReference type="GO" id="GO:0016787">
    <property type="term" value="F:hydrolase activity"/>
    <property type="evidence" value="ECO:0007669"/>
    <property type="project" value="UniProtKB-KW"/>
</dbReference>
<keyword evidence="2" id="KW-0378">Hydrolase</keyword>
<evidence type="ECO:0000256" key="1">
    <source>
        <dbReference type="ARBA" id="ARBA00006336"/>
    </source>
</evidence>
<dbReference type="PANTHER" id="PTHR43540:SF9">
    <property type="entry name" value="FAMILY HYDROLASE, PUTATIVE (AFU_ORTHOLOGUE AFUA_2G08700)-RELATED"/>
    <property type="match status" value="1"/>
</dbReference>
<feature type="domain" description="Isochorismatase-like" evidence="3">
    <location>
        <begin position="144"/>
        <end position="340"/>
    </location>
</feature>
<comment type="similarity">
    <text evidence="1">Belongs to the isochorismatase family.</text>
</comment>
<gene>
    <name evidence="4" type="primary">rutB_0</name>
    <name evidence="4" type="ORF">LSUE1_G005184</name>
</gene>
<name>A0A8T9C3G6_9HELO</name>
<reference evidence="4 5" key="1">
    <citation type="submission" date="2018-05" db="EMBL/GenBank/DDBJ databases">
        <title>Genome sequencing and assembly of the regulated plant pathogen Lachnellula willkommii and related sister species for the development of diagnostic species identification markers.</title>
        <authorList>
            <person name="Giroux E."/>
            <person name="Bilodeau G."/>
        </authorList>
    </citation>
    <scope>NUCLEOTIDE SEQUENCE [LARGE SCALE GENOMIC DNA]</scope>
    <source>
        <strain evidence="4 5">CBS 268.59</strain>
    </source>
</reference>
<organism evidence="4 5">
    <name type="scientific">Lachnellula suecica</name>
    <dbReference type="NCBI Taxonomy" id="602035"/>
    <lineage>
        <taxon>Eukaryota</taxon>
        <taxon>Fungi</taxon>
        <taxon>Dikarya</taxon>
        <taxon>Ascomycota</taxon>
        <taxon>Pezizomycotina</taxon>
        <taxon>Leotiomycetes</taxon>
        <taxon>Helotiales</taxon>
        <taxon>Lachnaceae</taxon>
        <taxon>Lachnellula</taxon>
    </lineage>
</organism>
<keyword evidence="5" id="KW-1185">Reference proteome</keyword>
<dbReference type="InterPro" id="IPR050272">
    <property type="entry name" value="Isochorismatase-like_hydrls"/>
</dbReference>
<evidence type="ECO:0000256" key="2">
    <source>
        <dbReference type="ARBA" id="ARBA00022801"/>
    </source>
</evidence>
<evidence type="ECO:0000313" key="4">
    <source>
        <dbReference type="EMBL" id="TVY78538.1"/>
    </source>
</evidence>
<accession>A0A8T9C3G6</accession>
<evidence type="ECO:0000259" key="3">
    <source>
        <dbReference type="Pfam" id="PF00857"/>
    </source>
</evidence>
<dbReference type="SUPFAM" id="SSF52499">
    <property type="entry name" value="Isochorismatase-like hydrolases"/>
    <property type="match status" value="1"/>
</dbReference>
<dbReference type="Gene3D" id="3.40.50.850">
    <property type="entry name" value="Isochorismatase-like"/>
    <property type="match status" value="1"/>
</dbReference>
<dbReference type="InterPro" id="IPR000868">
    <property type="entry name" value="Isochorismatase-like_dom"/>
</dbReference>
<dbReference type="Proteomes" id="UP000469558">
    <property type="component" value="Unassembled WGS sequence"/>
</dbReference>
<comment type="caution">
    <text evidence="4">The sequence shown here is derived from an EMBL/GenBank/DDBJ whole genome shotgun (WGS) entry which is preliminary data.</text>
</comment>
<dbReference type="InterPro" id="IPR036380">
    <property type="entry name" value="Isochorismatase-like_sf"/>
</dbReference>
<protein>
    <submittedName>
        <fullName evidence="4">Peroxyureidoacrylate/ureidoacrylate amidohydrolase</fullName>
    </submittedName>
</protein>
<dbReference type="OrthoDB" id="167809at2759"/>
<dbReference type="CDD" id="cd00431">
    <property type="entry name" value="cysteine_hydrolases"/>
    <property type="match status" value="1"/>
</dbReference>